<keyword evidence="4" id="KW-0732">Signal</keyword>
<dbReference type="Gene3D" id="1.25.40.10">
    <property type="entry name" value="Tetratricopeptide repeat domain"/>
    <property type="match status" value="1"/>
</dbReference>
<dbReference type="PANTHER" id="PTHR45586">
    <property type="entry name" value="TPR REPEAT-CONTAINING PROTEIN PA4667"/>
    <property type="match status" value="1"/>
</dbReference>
<name>A0A4R1HE14_9GAMM</name>
<evidence type="ECO:0000256" key="3">
    <source>
        <dbReference type="PROSITE-ProRule" id="PRU00339"/>
    </source>
</evidence>
<feature type="repeat" description="TPR" evidence="3">
    <location>
        <begin position="92"/>
        <end position="125"/>
    </location>
</feature>
<dbReference type="EMBL" id="SMFX01000001">
    <property type="protein sequence ID" value="TCK18883.1"/>
    <property type="molecule type" value="Genomic_DNA"/>
</dbReference>
<protein>
    <submittedName>
        <fullName evidence="5">TPR repeat protein</fullName>
    </submittedName>
</protein>
<dbReference type="Pfam" id="PF14559">
    <property type="entry name" value="TPR_19"/>
    <property type="match status" value="1"/>
</dbReference>
<dbReference type="PANTHER" id="PTHR45586:SF1">
    <property type="entry name" value="LIPOPOLYSACCHARIDE ASSEMBLY PROTEIN B"/>
    <property type="match status" value="1"/>
</dbReference>
<dbReference type="InterPro" id="IPR019734">
    <property type="entry name" value="TPR_rpt"/>
</dbReference>
<dbReference type="RefSeq" id="WP_207891876.1">
    <property type="nucleotide sequence ID" value="NZ_SMFX01000001.1"/>
</dbReference>
<dbReference type="SUPFAM" id="SSF48452">
    <property type="entry name" value="TPR-like"/>
    <property type="match status" value="1"/>
</dbReference>
<dbReference type="Proteomes" id="UP000295707">
    <property type="component" value="Unassembled WGS sequence"/>
</dbReference>
<gene>
    <name evidence="5" type="ORF">DFR30_2168</name>
</gene>
<evidence type="ECO:0000313" key="6">
    <source>
        <dbReference type="Proteomes" id="UP000295707"/>
    </source>
</evidence>
<sequence>MRTKTMYLAAILLTQVVIASNAYAASTLEEANLAYKNQNIDQATQLYQQSLQDDPQSPDAKVGLAYCYFVKRQYPRATDQVNEVLAINSTHIRGLLLRGRLNMQSGNLVAAKEAFQQVVAVDPNNVEAHTSLGNALFGLGDEAGADAHYNTVRSLVSPGQ</sequence>
<keyword evidence="1" id="KW-0677">Repeat</keyword>
<comment type="caution">
    <text evidence="5">The sequence shown here is derived from an EMBL/GenBank/DDBJ whole genome shotgun (WGS) entry which is preliminary data.</text>
</comment>
<evidence type="ECO:0000256" key="4">
    <source>
        <dbReference type="SAM" id="SignalP"/>
    </source>
</evidence>
<feature type="chain" id="PRO_5020510652" evidence="4">
    <location>
        <begin position="25"/>
        <end position="160"/>
    </location>
</feature>
<proteinExistence type="predicted"/>
<keyword evidence="6" id="KW-1185">Reference proteome</keyword>
<evidence type="ECO:0000256" key="1">
    <source>
        <dbReference type="ARBA" id="ARBA00022737"/>
    </source>
</evidence>
<dbReference type="Pfam" id="PF13414">
    <property type="entry name" value="TPR_11"/>
    <property type="match status" value="1"/>
</dbReference>
<organism evidence="5 6">
    <name type="scientific">Thiogranum longum</name>
    <dbReference type="NCBI Taxonomy" id="1537524"/>
    <lineage>
        <taxon>Bacteria</taxon>
        <taxon>Pseudomonadati</taxon>
        <taxon>Pseudomonadota</taxon>
        <taxon>Gammaproteobacteria</taxon>
        <taxon>Chromatiales</taxon>
        <taxon>Ectothiorhodospiraceae</taxon>
        <taxon>Thiogranum</taxon>
    </lineage>
</organism>
<dbReference type="AlphaFoldDB" id="A0A4R1HE14"/>
<feature type="signal peptide" evidence="4">
    <location>
        <begin position="1"/>
        <end position="24"/>
    </location>
</feature>
<accession>A0A4R1HE14</accession>
<dbReference type="InterPro" id="IPR051012">
    <property type="entry name" value="CellSynth/LPSAsmb/PSIAsmb"/>
</dbReference>
<dbReference type="InterPro" id="IPR011990">
    <property type="entry name" value="TPR-like_helical_dom_sf"/>
</dbReference>
<evidence type="ECO:0000313" key="5">
    <source>
        <dbReference type="EMBL" id="TCK18883.1"/>
    </source>
</evidence>
<evidence type="ECO:0000256" key="2">
    <source>
        <dbReference type="ARBA" id="ARBA00022803"/>
    </source>
</evidence>
<reference evidence="5 6" key="1">
    <citation type="submission" date="2019-03" db="EMBL/GenBank/DDBJ databases">
        <title>Genomic Encyclopedia of Type Strains, Phase IV (KMG-IV): sequencing the most valuable type-strain genomes for metagenomic binning, comparative biology and taxonomic classification.</title>
        <authorList>
            <person name="Goeker M."/>
        </authorList>
    </citation>
    <scope>NUCLEOTIDE SEQUENCE [LARGE SCALE GENOMIC DNA]</scope>
    <source>
        <strain evidence="5 6">DSM 19610</strain>
    </source>
</reference>
<keyword evidence="2 3" id="KW-0802">TPR repeat</keyword>
<dbReference type="PROSITE" id="PS50005">
    <property type="entry name" value="TPR"/>
    <property type="match status" value="1"/>
</dbReference>
<dbReference type="SMART" id="SM00028">
    <property type="entry name" value="TPR"/>
    <property type="match status" value="4"/>
</dbReference>